<evidence type="ECO:0000256" key="5">
    <source>
        <dbReference type="ARBA" id="ARBA00023237"/>
    </source>
</evidence>
<dbReference type="PANTHER" id="PTHR30026:SF20">
    <property type="entry name" value="OUTER MEMBRANE PROTEIN TOLC"/>
    <property type="match status" value="1"/>
</dbReference>
<keyword evidence="4" id="KW-0472">Membrane</keyword>
<dbReference type="PANTHER" id="PTHR30026">
    <property type="entry name" value="OUTER MEMBRANE PROTEIN TOLC"/>
    <property type="match status" value="1"/>
</dbReference>
<accession>A0ABY8N406</accession>
<evidence type="ECO:0000256" key="6">
    <source>
        <dbReference type="SAM" id="Coils"/>
    </source>
</evidence>
<feature type="coiled-coil region" evidence="6">
    <location>
        <begin position="330"/>
        <end position="357"/>
    </location>
</feature>
<feature type="chain" id="PRO_5045347759" evidence="7">
    <location>
        <begin position="19"/>
        <end position="416"/>
    </location>
</feature>
<sequence length="416" mass="47076">MRKKLPILVLLVVQFSYAQQSLTLENCYELANKNYPLAKQSELFAQKSAYETASLNTAKLPKIDLNVQTTYQSDVTGLPIPLPNVSPLNKDQYRATLDVNQLIYNGGLIDSNVKLKEIQTQTQQQQLAVNLYSVKTRVNQLYFSILLTQERKLILTSKQEQLLSKIKEVKSGIKFGVLLPASEQVLEAENLKIKQQLRENELDRIRLLNNLSALIFTPLNDNTVLEKPVISIAKDATVLRPEMQLFDLQNQQILSSKEIIAKNKLPKVNAFGTAGYGNPGLNMLNNSFQTFYMVGLKANWNVWDWDKTKKDKAALSVSESIIATEKETFLLNTHLQLQEIQTEIDKLNEAIQTDQEITNLRESIAQSSDAQLKNGVITSSDYLVEFSNLYESKINQKTHQIQLALAKANYQIIKGN</sequence>
<evidence type="ECO:0000256" key="2">
    <source>
        <dbReference type="ARBA" id="ARBA00022452"/>
    </source>
</evidence>
<dbReference type="RefSeq" id="WP_264533284.1">
    <property type="nucleotide sequence ID" value="NZ_CP092332.1"/>
</dbReference>
<evidence type="ECO:0000256" key="7">
    <source>
        <dbReference type="SAM" id="SignalP"/>
    </source>
</evidence>
<comment type="subcellular location">
    <subcellularLocation>
        <location evidence="1">Cell outer membrane</location>
    </subcellularLocation>
</comment>
<keyword evidence="6" id="KW-0175">Coiled coil</keyword>
<dbReference type="SUPFAM" id="SSF56954">
    <property type="entry name" value="Outer membrane efflux proteins (OEP)"/>
    <property type="match status" value="1"/>
</dbReference>
<keyword evidence="3" id="KW-0812">Transmembrane</keyword>
<keyword evidence="5" id="KW-0998">Cell outer membrane</keyword>
<evidence type="ECO:0000256" key="3">
    <source>
        <dbReference type="ARBA" id="ARBA00022692"/>
    </source>
</evidence>
<keyword evidence="9" id="KW-1185">Reference proteome</keyword>
<dbReference type="EMBL" id="CP092332">
    <property type="protein sequence ID" value="WGK93989.1"/>
    <property type="molecule type" value="Genomic_DNA"/>
</dbReference>
<protein>
    <submittedName>
        <fullName evidence="8">TolC family protein</fullName>
    </submittedName>
</protein>
<keyword evidence="7" id="KW-0732">Signal</keyword>
<evidence type="ECO:0000313" key="9">
    <source>
        <dbReference type="Proteomes" id="UP001232117"/>
    </source>
</evidence>
<organism evidence="8 9">
    <name type="scientific">Flavobacterium keumense</name>
    <dbReference type="NCBI Taxonomy" id="1306518"/>
    <lineage>
        <taxon>Bacteria</taxon>
        <taxon>Pseudomonadati</taxon>
        <taxon>Bacteroidota</taxon>
        <taxon>Flavobacteriia</taxon>
        <taxon>Flavobacteriales</taxon>
        <taxon>Flavobacteriaceae</taxon>
        <taxon>Flavobacterium</taxon>
    </lineage>
</organism>
<gene>
    <name evidence="8" type="ORF">MG292_07800</name>
</gene>
<evidence type="ECO:0000313" key="8">
    <source>
        <dbReference type="EMBL" id="WGK93989.1"/>
    </source>
</evidence>
<dbReference type="Proteomes" id="UP001232117">
    <property type="component" value="Chromosome"/>
</dbReference>
<feature type="signal peptide" evidence="7">
    <location>
        <begin position="1"/>
        <end position="18"/>
    </location>
</feature>
<reference evidence="8 9" key="1">
    <citation type="submission" date="2022-02" db="EMBL/GenBank/DDBJ databases">
        <authorList>
            <person name="Cha I.-T."/>
            <person name="Lee K.-E."/>
            <person name="Park S.-J."/>
        </authorList>
    </citation>
    <scope>NUCLEOTIDE SEQUENCE [LARGE SCALE GENOMIC DNA]</scope>
    <source>
        <strain evidence="8 9">K3R-10</strain>
    </source>
</reference>
<evidence type="ECO:0000256" key="4">
    <source>
        <dbReference type="ARBA" id="ARBA00023136"/>
    </source>
</evidence>
<keyword evidence="2" id="KW-1134">Transmembrane beta strand</keyword>
<dbReference type="Gene3D" id="1.20.1600.10">
    <property type="entry name" value="Outer membrane efflux proteins (OEP)"/>
    <property type="match status" value="1"/>
</dbReference>
<reference evidence="8 9" key="2">
    <citation type="submission" date="2023-06" db="EMBL/GenBank/DDBJ databases">
        <title>Complete Genome Sequence of Flavobacterium keumense K3R-10.</title>
        <authorList>
            <person name="Jeong H."/>
            <person name="Jhang S.Y."/>
            <person name="Kim J.N."/>
        </authorList>
    </citation>
    <scope>NUCLEOTIDE SEQUENCE [LARGE SCALE GENOMIC DNA]</scope>
    <source>
        <strain evidence="8 9">K3R-10</strain>
    </source>
</reference>
<proteinExistence type="predicted"/>
<name>A0ABY8N406_9FLAO</name>
<evidence type="ECO:0000256" key="1">
    <source>
        <dbReference type="ARBA" id="ARBA00004442"/>
    </source>
</evidence>
<dbReference type="InterPro" id="IPR051906">
    <property type="entry name" value="TolC-like"/>
</dbReference>